<organism evidence="2 3">
    <name type="scientific">Ostreococcus tauri</name>
    <name type="common">Marine green alga</name>
    <dbReference type="NCBI Taxonomy" id="70448"/>
    <lineage>
        <taxon>Eukaryota</taxon>
        <taxon>Viridiplantae</taxon>
        <taxon>Chlorophyta</taxon>
        <taxon>Mamiellophyceae</taxon>
        <taxon>Mamiellales</taxon>
        <taxon>Bathycoccaceae</taxon>
        <taxon>Ostreococcus</taxon>
    </lineage>
</organism>
<dbReference type="InParanoid" id="A0A090LY47"/>
<evidence type="ECO:0000256" key="1">
    <source>
        <dbReference type="SAM" id="Phobius"/>
    </source>
</evidence>
<protein>
    <submittedName>
        <fullName evidence="2">Uncharacterized protein</fullName>
    </submittedName>
</protein>
<dbReference type="AlphaFoldDB" id="A0A090LY47"/>
<comment type="caution">
    <text evidence="2">The sequence shown here is derived from an EMBL/GenBank/DDBJ whole genome shotgun (WGS) entry which is preliminary data.</text>
</comment>
<dbReference type="KEGG" id="ota:OT_ostta01g04585"/>
<keyword evidence="1" id="KW-0472">Membrane</keyword>
<keyword evidence="1" id="KW-1133">Transmembrane helix</keyword>
<evidence type="ECO:0000313" key="3">
    <source>
        <dbReference type="Proteomes" id="UP000009170"/>
    </source>
</evidence>
<sequence>MLAARASPAKTVTRVTFAASKRARAAAIVRATKKETNSSKDEDEAKIDFKGLKQLVSMGLGTISGDITEINLKDPKRTVVMELEANNFEDKDGNPLNFMNNDGFVGEKGEGTSWLNVAVPIILGGVSIAGIAATLKALM</sequence>
<reference evidence="2 3" key="2">
    <citation type="journal article" date="2014" name="BMC Genomics">
        <title>An improved genome of the model marine alga Ostreococcus tauri unfolds by assessing Illumina de novo assemblies.</title>
        <authorList>
            <person name="Blanc-Mathieu R."/>
            <person name="Verhelst B."/>
            <person name="Derelle E."/>
            <person name="Rombauts S."/>
            <person name="Bouget F.Y."/>
            <person name="Carre I."/>
            <person name="Chateau A."/>
            <person name="Eyre-Walker A."/>
            <person name="Grimsley N."/>
            <person name="Moreau H."/>
            <person name="Piegu B."/>
            <person name="Rivals E."/>
            <person name="Schackwitz W."/>
            <person name="Van de Peer Y."/>
            <person name="Piganeau G."/>
        </authorList>
    </citation>
    <scope>NUCLEOTIDE SEQUENCE [LARGE SCALE GENOMIC DNA]</scope>
    <source>
        <strain evidence="3">OTTH 0595 / CCAP 157/2 / RCC745</strain>
    </source>
</reference>
<dbReference type="RefSeq" id="XP_022838296.1">
    <property type="nucleotide sequence ID" value="XM_022985417.1"/>
</dbReference>
<dbReference type="EMBL" id="CAID01000001">
    <property type="protein sequence ID" value="CEF96790.1"/>
    <property type="molecule type" value="Genomic_DNA"/>
</dbReference>
<proteinExistence type="predicted"/>
<keyword evidence="1" id="KW-0812">Transmembrane</keyword>
<keyword evidence="3" id="KW-1185">Reference proteome</keyword>
<name>A0A090LY47_OSTTA</name>
<feature type="transmembrane region" description="Helical" evidence="1">
    <location>
        <begin position="114"/>
        <end position="135"/>
    </location>
</feature>
<dbReference type="OrthoDB" id="497018at2759"/>
<reference evidence="3" key="1">
    <citation type="journal article" date="2006" name="Proc. Natl. Acad. Sci. U.S.A.">
        <title>Genome analysis of the smallest free-living eukaryote Ostreococcus tauri unveils many unique features.</title>
        <authorList>
            <person name="Derelle E."/>
            <person name="Ferraz C."/>
            <person name="Rombauts S."/>
            <person name="Rouze P."/>
            <person name="Worden A.Z."/>
            <person name="Robbens S."/>
            <person name="Partensky F."/>
            <person name="Degroeve S."/>
            <person name="Echeynie S."/>
            <person name="Cooke R."/>
            <person name="Saeys Y."/>
            <person name="Wuyts J."/>
            <person name="Jabbari K."/>
            <person name="Bowler C."/>
            <person name="Panaud O."/>
            <person name="Piegu B."/>
            <person name="Ball S.G."/>
            <person name="Ral J.-P."/>
            <person name="Bouget F.-Y."/>
            <person name="Piganeau G."/>
            <person name="De Baets B."/>
            <person name="Picard A."/>
            <person name="Delseny M."/>
            <person name="Demaille J."/>
            <person name="Van de Peer Y."/>
            <person name="Moreau H."/>
        </authorList>
    </citation>
    <scope>NUCLEOTIDE SEQUENCE [LARGE SCALE GENOMIC DNA]</scope>
    <source>
        <strain evidence="3">OTTH 0595 / CCAP 157/2 / RCC745</strain>
    </source>
</reference>
<evidence type="ECO:0000313" key="2">
    <source>
        <dbReference type="EMBL" id="CEF96790.1"/>
    </source>
</evidence>
<dbReference type="GeneID" id="34945529"/>
<accession>A0A090LY47</accession>
<gene>
    <name evidence="2" type="ORF">OT_ostta01g04585</name>
</gene>
<dbReference type="Proteomes" id="UP000009170">
    <property type="component" value="Unassembled WGS sequence"/>
</dbReference>